<gene>
    <name evidence="4" type="ORF">PNOK_0350700</name>
</gene>
<sequence>MSEDADGPIFACHCLNIRIFQRIRAQNTSPPQTTAEGFSPVYIGDDGIIIEHNELTLRSRSPISTINDTSETKYIQYTLVSCLVCEDSVYRVKAEVQPDMDAKEGPIIPTEDWVERNTLLSKSGWVEVHCGKGGCISRDEVRQLLSSPAYSSTFSLAVPKKEHVLSTEPTSILSYSKYSLPPSHTFLPALPPLLLPPPFTPSHPIFLHLSSVASDVSSEARIAAEKRIYEYAQAQLTQLEEEETKLKSQLEELWRHVKDGLRKAESLRDSKLYGRRHSSVSGILSPAGPAISASIRSFVPSTYRPPRSTVASTIRQSALSASLATTSFHHPRALQEARAQNDISTVHPLSTPSPPPYASNPSTLSSSSENGRLSRSLKRNMDITNDTAVTFRYYTIEEQEAARRKARQDAEQDAAKKENGQTKSGTNQIPESKKEVASSTPAGLKKSPSVSKVEDSPRKKTARRKVTFDAEPEVVTIKRDIKNEKGSDDTPEKGEDLIFDIDVLDDEESESSQDNDTDAQQHLPNKAVPAEQIEQDQKESYRPASIVEFDLPQSFRALRPSSLPAPSHIRPPLRLQNPREHDPSFTSRKPPVKQGSLTNKSSDTSEDSTQDEELQPNQKRLLDLVAANTPSHRGAWDSNGRAWKAFNRSGKRVESDEESDSSLDDALDQKTGDTIDTNWRLPDFVGSLPIPMAPVSQQKGNAVFSLQSKTPLSGHQSSAAPTLPSVTEEKDDKSAVMNRKVAYAKRNRAREIDPGILDFAEDAEDDEEEESADDFDEDGDVNQVSTSRSRQYALNIIKARNSVPAEVIMVCVAFLVCMYLEMLYAFTVCMCT</sequence>
<accession>A0A286UMS7</accession>
<feature type="region of interest" description="Disordered" evidence="2">
    <location>
        <begin position="763"/>
        <end position="784"/>
    </location>
</feature>
<dbReference type="OrthoDB" id="2563191at2759"/>
<feature type="compositionally biased region" description="Acidic residues" evidence="2">
    <location>
        <begin position="763"/>
        <end position="780"/>
    </location>
</feature>
<protein>
    <submittedName>
        <fullName evidence="4">Uncharacterized protein</fullName>
    </submittedName>
</protein>
<keyword evidence="1" id="KW-0175">Coiled coil</keyword>
<feature type="region of interest" description="Disordered" evidence="2">
    <location>
        <begin position="339"/>
        <end position="379"/>
    </location>
</feature>
<dbReference type="Proteomes" id="UP000217199">
    <property type="component" value="Unassembled WGS sequence"/>
</dbReference>
<organism evidence="4 5">
    <name type="scientific">Pyrrhoderma noxium</name>
    <dbReference type="NCBI Taxonomy" id="2282107"/>
    <lineage>
        <taxon>Eukaryota</taxon>
        <taxon>Fungi</taxon>
        <taxon>Dikarya</taxon>
        <taxon>Basidiomycota</taxon>
        <taxon>Agaricomycotina</taxon>
        <taxon>Agaricomycetes</taxon>
        <taxon>Hymenochaetales</taxon>
        <taxon>Hymenochaetaceae</taxon>
        <taxon>Pyrrhoderma</taxon>
    </lineage>
</organism>
<name>A0A286UMS7_9AGAM</name>
<proteinExistence type="predicted"/>
<dbReference type="STRING" id="2282107.A0A286UMS7"/>
<evidence type="ECO:0000313" key="5">
    <source>
        <dbReference type="Proteomes" id="UP000217199"/>
    </source>
</evidence>
<feature type="compositionally biased region" description="Polar residues" evidence="2">
    <location>
        <begin position="341"/>
        <end position="350"/>
    </location>
</feature>
<keyword evidence="3" id="KW-1133">Transmembrane helix</keyword>
<evidence type="ECO:0000256" key="3">
    <source>
        <dbReference type="SAM" id="Phobius"/>
    </source>
</evidence>
<reference evidence="4 5" key="1">
    <citation type="journal article" date="2017" name="Mol. Ecol.">
        <title>Comparative and population genomic landscape of Phellinus noxius: A hypervariable fungus causing root rot in trees.</title>
        <authorList>
            <person name="Chung C.L."/>
            <person name="Lee T.J."/>
            <person name="Akiba M."/>
            <person name="Lee H.H."/>
            <person name="Kuo T.H."/>
            <person name="Liu D."/>
            <person name="Ke H.M."/>
            <person name="Yokoi T."/>
            <person name="Roa M.B."/>
            <person name="Lu M.J."/>
            <person name="Chang Y.Y."/>
            <person name="Ann P.J."/>
            <person name="Tsai J.N."/>
            <person name="Chen C.Y."/>
            <person name="Tzean S.S."/>
            <person name="Ota Y."/>
            <person name="Hattori T."/>
            <person name="Sahashi N."/>
            <person name="Liou R.F."/>
            <person name="Kikuchi T."/>
            <person name="Tsai I.J."/>
        </authorList>
    </citation>
    <scope>NUCLEOTIDE SEQUENCE [LARGE SCALE GENOMIC DNA]</scope>
    <source>
        <strain evidence="4 5">FFPRI411160</strain>
    </source>
</reference>
<comment type="caution">
    <text evidence="4">The sequence shown here is derived from an EMBL/GenBank/DDBJ whole genome shotgun (WGS) entry which is preliminary data.</text>
</comment>
<feature type="compositionally biased region" description="Basic and acidic residues" evidence="2">
    <location>
        <begin position="404"/>
        <end position="420"/>
    </location>
</feature>
<evidence type="ECO:0000256" key="2">
    <source>
        <dbReference type="SAM" id="MobiDB-lite"/>
    </source>
</evidence>
<evidence type="ECO:0000256" key="1">
    <source>
        <dbReference type="SAM" id="Coils"/>
    </source>
</evidence>
<feature type="region of interest" description="Disordered" evidence="2">
    <location>
        <begin position="404"/>
        <end position="467"/>
    </location>
</feature>
<dbReference type="InParanoid" id="A0A286UMS7"/>
<feature type="compositionally biased region" description="Low complexity" evidence="2">
    <location>
        <begin position="359"/>
        <end position="374"/>
    </location>
</feature>
<keyword evidence="3" id="KW-0472">Membrane</keyword>
<dbReference type="EMBL" id="NBII01000003">
    <property type="protein sequence ID" value="PAV20880.1"/>
    <property type="molecule type" value="Genomic_DNA"/>
</dbReference>
<feature type="region of interest" description="Disordered" evidence="2">
    <location>
        <begin position="648"/>
        <end position="674"/>
    </location>
</feature>
<feature type="compositionally biased region" description="Acidic residues" evidence="2">
    <location>
        <begin position="604"/>
        <end position="614"/>
    </location>
</feature>
<feature type="compositionally biased region" description="Polar residues" evidence="2">
    <location>
        <begin position="709"/>
        <end position="720"/>
    </location>
</feature>
<evidence type="ECO:0000313" key="4">
    <source>
        <dbReference type="EMBL" id="PAV20880.1"/>
    </source>
</evidence>
<feature type="compositionally biased region" description="Acidic residues" evidence="2">
    <location>
        <begin position="655"/>
        <end position="666"/>
    </location>
</feature>
<keyword evidence="3" id="KW-0812">Transmembrane</keyword>
<feature type="transmembrane region" description="Helical" evidence="3">
    <location>
        <begin position="807"/>
        <end position="826"/>
    </location>
</feature>
<feature type="compositionally biased region" description="Acidic residues" evidence="2">
    <location>
        <begin position="502"/>
        <end position="517"/>
    </location>
</feature>
<feature type="coiled-coil region" evidence="1">
    <location>
        <begin position="222"/>
        <end position="252"/>
    </location>
</feature>
<keyword evidence="5" id="KW-1185">Reference proteome</keyword>
<feature type="compositionally biased region" description="Polar residues" evidence="2">
    <location>
        <begin position="421"/>
        <end position="430"/>
    </location>
</feature>
<feature type="region of interest" description="Disordered" evidence="2">
    <location>
        <begin position="502"/>
        <end position="545"/>
    </location>
</feature>
<dbReference type="AlphaFoldDB" id="A0A286UMS7"/>
<feature type="region of interest" description="Disordered" evidence="2">
    <location>
        <begin position="558"/>
        <end position="620"/>
    </location>
</feature>
<feature type="region of interest" description="Disordered" evidence="2">
    <location>
        <begin position="709"/>
        <end position="731"/>
    </location>
</feature>